<gene>
    <name evidence="2" type="ORF">SAMN06265182_1599</name>
</gene>
<dbReference type="Gene3D" id="1.10.3210.10">
    <property type="entry name" value="Hypothetical protein af1432"/>
    <property type="match status" value="1"/>
</dbReference>
<evidence type="ECO:0000313" key="2">
    <source>
        <dbReference type="EMBL" id="SNZ09657.1"/>
    </source>
</evidence>
<dbReference type="PROSITE" id="PS51833">
    <property type="entry name" value="HDOD"/>
    <property type="match status" value="1"/>
</dbReference>
<reference evidence="3" key="1">
    <citation type="submission" date="2017-09" db="EMBL/GenBank/DDBJ databases">
        <authorList>
            <person name="Varghese N."/>
            <person name="Submissions S."/>
        </authorList>
    </citation>
    <scope>NUCLEOTIDE SEQUENCE [LARGE SCALE GENOMIC DNA]</scope>
    <source>
        <strain evidence="3">DSM 15103</strain>
    </source>
</reference>
<dbReference type="SUPFAM" id="SSF109604">
    <property type="entry name" value="HD-domain/PDEase-like"/>
    <property type="match status" value="1"/>
</dbReference>
<dbReference type="InterPro" id="IPR052340">
    <property type="entry name" value="RNase_Y/CdgJ"/>
</dbReference>
<dbReference type="PANTHER" id="PTHR33525:SF4">
    <property type="entry name" value="CYCLIC DI-GMP PHOSPHODIESTERASE CDGJ"/>
    <property type="match status" value="1"/>
</dbReference>
<protein>
    <submittedName>
        <fullName evidence="2">EAL and modified HD-GYP domain-containing signal transduction protein</fullName>
    </submittedName>
</protein>
<dbReference type="InterPro" id="IPR014408">
    <property type="entry name" value="dGMP_Pdiesterase_EAL/HD-GYP"/>
</dbReference>
<dbReference type="Pfam" id="PF08668">
    <property type="entry name" value="HDOD"/>
    <property type="match status" value="1"/>
</dbReference>
<organism evidence="2 3">
    <name type="scientific">Persephonella hydrogeniphila</name>
    <dbReference type="NCBI Taxonomy" id="198703"/>
    <lineage>
        <taxon>Bacteria</taxon>
        <taxon>Pseudomonadati</taxon>
        <taxon>Aquificota</taxon>
        <taxon>Aquificia</taxon>
        <taxon>Aquificales</taxon>
        <taxon>Hydrogenothermaceae</taxon>
        <taxon>Persephonella</taxon>
    </lineage>
</organism>
<proteinExistence type="predicted"/>
<dbReference type="Proteomes" id="UP000219036">
    <property type="component" value="Unassembled WGS sequence"/>
</dbReference>
<keyword evidence="3" id="KW-1185">Reference proteome</keyword>
<dbReference type="PIRSF" id="PIRSF003180">
    <property type="entry name" value="DiGMPpdiest_YuxH"/>
    <property type="match status" value="1"/>
</dbReference>
<dbReference type="RefSeq" id="WP_097000759.1">
    <property type="nucleotide sequence ID" value="NZ_OBEI01000007.1"/>
</dbReference>
<sequence>MPLKGDFYITKIPVLDSHQKIFAYYLTVKDVEDRPVSVNVLADLLVNVDINKISGNYPVFLRVDPEVLEHDILDYLPESKIIFLLDPDSVTPEIKEIIKELKNIGFRFAFIYKSSFENVKDIADFFFVKESEIDSTVYLHKDKTVVTDIYSTEDYKNLLKEGFRYFKGDFIFKPATIVEKKIDPSRLAIMELFTKVRESFNPKEIEEIIKRNPDLSISLLKYVNSAAFSFRNKITSIRHAISILGQRNLLQWLLLFLYRSGGDEGYAETLLEVSAERGKTMEILAQQLNLPDEEVEKAFLIGILSLSDKLLGIPPEKLVAELNLDEEIVKAIVNKEGVLGKLLNIVEKTEEGKIVSVADTIKELGLSLNDIMSAQLKAFAWFEEVNII</sequence>
<dbReference type="PANTHER" id="PTHR33525">
    <property type="match status" value="1"/>
</dbReference>
<accession>A0A285NL30</accession>
<dbReference type="EMBL" id="OBEI01000007">
    <property type="protein sequence ID" value="SNZ09657.1"/>
    <property type="molecule type" value="Genomic_DNA"/>
</dbReference>
<dbReference type="OrthoDB" id="9721at2"/>
<evidence type="ECO:0000313" key="3">
    <source>
        <dbReference type="Proteomes" id="UP000219036"/>
    </source>
</evidence>
<dbReference type="AlphaFoldDB" id="A0A285NL30"/>
<name>A0A285NL30_9AQUI</name>
<dbReference type="InterPro" id="IPR013976">
    <property type="entry name" value="HDOD"/>
</dbReference>
<evidence type="ECO:0000259" key="1">
    <source>
        <dbReference type="PROSITE" id="PS51833"/>
    </source>
</evidence>
<feature type="domain" description="HDOD" evidence="1">
    <location>
        <begin position="182"/>
        <end position="370"/>
    </location>
</feature>